<reference evidence="1 2" key="1">
    <citation type="submission" date="2016-02" db="EMBL/GenBank/DDBJ databases">
        <title>Genome analysis of coral dinoflagellate symbionts highlights evolutionary adaptations to a symbiotic lifestyle.</title>
        <authorList>
            <person name="Aranda M."/>
            <person name="Li Y."/>
            <person name="Liew Y.J."/>
            <person name="Baumgarten S."/>
            <person name="Simakov O."/>
            <person name="Wilson M."/>
            <person name="Piel J."/>
            <person name="Ashoor H."/>
            <person name="Bougouffa S."/>
            <person name="Bajic V.B."/>
            <person name="Ryu T."/>
            <person name="Ravasi T."/>
            <person name="Bayer T."/>
            <person name="Micklem G."/>
            <person name="Kim H."/>
            <person name="Bhak J."/>
            <person name="Lajeunesse T.C."/>
            <person name="Voolstra C.R."/>
        </authorList>
    </citation>
    <scope>NUCLEOTIDE SEQUENCE [LARGE SCALE GENOMIC DNA]</scope>
    <source>
        <strain evidence="1 2">CCMP2467</strain>
    </source>
</reference>
<feature type="non-terminal residue" evidence="1">
    <location>
        <position position="1"/>
    </location>
</feature>
<gene>
    <name evidence="1" type="ORF">AK812_SmicGene46086</name>
</gene>
<proteinExistence type="predicted"/>
<evidence type="ECO:0000313" key="1">
    <source>
        <dbReference type="EMBL" id="OLP74386.1"/>
    </source>
</evidence>
<dbReference type="EMBL" id="LSRX01003808">
    <property type="protein sequence ID" value="OLP74386.1"/>
    <property type="molecule type" value="Genomic_DNA"/>
</dbReference>
<protein>
    <submittedName>
        <fullName evidence="1">Uncharacterized protein</fullName>
    </submittedName>
</protein>
<keyword evidence="2" id="KW-1185">Reference proteome</keyword>
<name>A0A1Q9BUQ2_SYMMI</name>
<accession>A0A1Q9BUQ2</accession>
<comment type="caution">
    <text evidence="1">The sequence shown here is derived from an EMBL/GenBank/DDBJ whole genome shotgun (WGS) entry which is preliminary data.</text>
</comment>
<organism evidence="1 2">
    <name type="scientific">Symbiodinium microadriaticum</name>
    <name type="common">Dinoflagellate</name>
    <name type="synonym">Zooxanthella microadriatica</name>
    <dbReference type="NCBI Taxonomy" id="2951"/>
    <lineage>
        <taxon>Eukaryota</taxon>
        <taxon>Sar</taxon>
        <taxon>Alveolata</taxon>
        <taxon>Dinophyceae</taxon>
        <taxon>Suessiales</taxon>
        <taxon>Symbiodiniaceae</taxon>
        <taxon>Symbiodinium</taxon>
    </lineage>
</organism>
<sequence>ARRTSDPLGRASLFGQLWQKLRTWSPWSFRLPRGDFAFSVEFEGEGGE</sequence>
<dbReference type="AlphaFoldDB" id="A0A1Q9BUQ2"/>
<dbReference type="Proteomes" id="UP000186817">
    <property type="component" value="Unassembled WGS sequence"/>
</dbReference>
<feature type="non-terminal residue" evidence="1">
    <location>
        <position position="48"/>
    </location>
</feature>
<evidence type="ECO:0000313" key="2">
    <source>
        <dbReference type="Proteomes" id="UP000186817"/>
    </source>
</evidence>